<protein>
    <submittedName>
        <fullName evidence="2">Uncharacterized protein</fullName>
    </submittedName>
</protein>
<evidence type="ECO:0000313" key="2">
    <source>
        <dbReference type="EMBL" id="KAF1953575.1"/>
    </source>
</evidence>
<feature type="region of interest" description="Disordered" evidence="1">
    <location>
        <begin position="350"/>
        <end position="471"/>
    </location>
</feature>
<reference evidence="2" key="1">
    <citation type="journal article" date="2020" name="Stud. Mycol.">
        <title>101 Dothideomycetes genomes: a test case for predicting lifestyles and emergence of pathogens.</title>
        <authorList>
            <person name="Haridas S."/>
            <person name="Albert R."/>
            <person name="Binder M."/>
            <person name="Bloem J."/>
            <person name="Labutti K."/>
            <person name="Salamov A."/>
            <person name="Andreopoulos B."/>
            <person name="Baker S."/>
            <person name="Barry K."/>
            <person name="Bills G."/>
            <person name="Bluhm B."/>
            <person name="Cannon C."/>
            <person name="Castanera R."/>
            <person name="Culley D."/>
            <person name="Daum C."/>
            <person name="Ezra D."/>
            <person name="Gonzalez J."/>
            <person name="Henrissat B."/>
            <person name="Kuo A."/>
            <person name="Liang C."/>
            <person name="Lipzen A."/>
            <person name="Lutzoni F."/>
            <person name="Magnuson J."/>
            <person name="Mondo S."/>
            <person name="Nolan M."/>
            <person name="Ohm R."/>
            <person name="Pangilinan J."/>
            <person name="Park H.-J."/>
            <person name="Ramirez L."/>
            <person name="Alfaro M."/>
            <person name="Sun H."/>
            <person name="Tritt A."/>
            <person name="Yoshinaga Y."/>
            <person name="Zwiers L.-H."/>
            <person name="Turgeon B."/>
            <person name="Goodwin S."/>
            <person name="Spatafora J."/>
            <person name="Crous P."/>
            <person name="Grigoriev I."/>
        </authorList>
    </citation>
    <scope>NUCLEOTIDE SEQUENCE</scope>
    <source>
        <strain evidence="2">CBS 675.92</strain>
    </source>
</reference>
<evidence type="ECO:0000313" key="3">
    <source>
        <dbReference type="Proteomes" id="UP000800035"/>
    </source>
</evidence>
<accession>A0A6A5TLG8</accession>
<feature type="compositionally biased region" description="Polar residues" evidence="1">
    <location>
        <begin position="448"/>
        <end position="471"/>
    </location>
</feature>
<proteinExistence type="predicted"/>
<dbReference type="OrthoDB" id="3796518at2759"/>
<feature type="compositionally biased region" description="Low complexity" evidence="1">
    <location>
        <begin position="358"/>
        <end position="374"/>
    </location>
</feature>
<sequence length="564" mass="62720">MAVAERPRAKFAAYIKRDPTVGTNGASIDREQPFITPRQLRDYWTGSKIPDPDIRSLFSNSTSSRSSISDLRQSEIENAIIRFLAPNAVLAPLCGTALQLMSKERFVNNFRRLLKIFRDQLLALPRNVVSQELAARLKPKEARYRIAQGIVEAQIQVPDQEEDDENIQDHERATKSYLESWVIKTKSHLPSGKSPAAVEDQSECSSGDEDYAEEQIGLDLELPRTDQVIQMLIDGQPFQDMLVGLKEFLLPQGLLSELLPIPGAQISFTAPKMFNVINQAQYWLEDVTSVEWDWWPFLPVLRPLHQGESRVYWRCFCGTLRWRELRPGQRAILEDLLQRRPTRFRRPLLCESFKSNSPHHTTTPSSSPQRQTPSAAHPQNTTSAASCPTASQTNTSQPKVRETAPTDQGLQAATSGGQTAATPTSNPAVPSGGQTAATPPSNPAVPSGGQTAATPTSNPAVPSGGQTAATPASNPADFLWLIFGAEGPRATLELDQMDDNLLKSDTVFLRRLKERHAQLRGWLRSHASVWKLGYWDFVKVRKFESPSAKLTTPELPVCRPIARY</sequence>
<dbReference type="Proteomes" id="UP000800035">
    <property type="component" value="Unassembled WGS sequence"/>
</dbReference>
<gene>
    <name evidence="2" type="ORF">CC80DRAFT_141677</name>
</gene>
<feature type="compositionally biased region" description="Polar residues" evidence="1">
    <location>
        <begin position="377"/>
        <end position="398"/>
    </location>
</feature>
<feature type="compositionally biased region" description="Low complexity" evidence="1">
    <location>
        <begin position="408"/>
        <end position="422"/>
    </location>
</feature>
<dbReference type="EMBL" id="ML977003">
    <property type="protein sequence ID" value="KAF1953575.1"/>
    <property type="molecule type" value="Genomic_DNA"/>
</dbReference>
<name>A0A6A5TLG8_9PLEO</name>
<keyword evidence="3" id="KW-1185">Reference proteome</keyword>
<organism evidence="2 3">
    <name type="scientific">Byssothecium circinans</name>
    <dbReference type="NCBI Taxonomy" id="147558"/>
    <lineage>
        <taxon>Eukaryota</taxon>
        <taxon>Fungi</taxon>
        <taxon>Dikarya</taxon>
        <taxon>Ascomycota</taxon>
        <taxon>Pezizomycotina</taxon>
        <taxon>Dothideomycetes</taxon>
        <taxon>Pleosporomycetidae</taxon>
        <taxon>Pleosporales</taxon>
        <taxon>Massarineae</taxon>
        <taxon>Massarinaceae</taxon>
        <taxon>Byssothecium</taxon>
    </lineage>
</organism>
<feature type="compositionally biased region" description="Polar residues" evidence="1">
    <location>
        <begin position="423"/>
        <end position="439"/>
    </location>
</feature>
<dbReference type="AlphaFoldDB" id="A0A6A5TLG8"/>
<evidence type="ECO:0000256" key="1">
    <source>
        <dbReference type="SAM" id="MobiDB-lite"/>
    </source>
</evidence>